<dbReference type="RefSeq" id="WP_197005018.1">
    <property type="nucleotide sequence ID" value="NZ_BONS01000017.1"/>
</dbReference>
<evidence type="ECO:0000313" key="5">
    <source>
        <dbReference type="EMBL" id="MBG6138238.1"/>
    </source>
</evidence>
<feature type="compositionally biased region" description="Low complexity" evidence="2">
    <location>
        <begin position="37"/>
        <end position="46"/>
    </location>
</feature>
<dbReference type="EMBL" id="JADOUF010000001">
    <property type="protein sequence ID" value="MBG6138238.1"/>
    <property type="molecule type" value="Genomic_DNA"/>
</dbReference>
<evidence type="ECO:0000313" key="6">
    <source>
        <dbReference type="Proteomes" id="UP000622552"/>
    </source>
</evidence>
<evidence type="ECO:0000256" key="1">
    <source>
        <dbReference type="ARBA" id="ARBA00022729"/>
    </source>
</evidence>
<evidence type="ECO:0000256" key="3">
    <source>
        <dbReference type="SAM" id="SignalP"/>
    </source>
</evidence>
<dbReference type="InterPro" id="IPR029050">
    <property type="entry name" value="Immunoprotect_excell_Ig-like"/>
</dbReference>
<feature type="signal peptide" evidence="3">
    <location>
        <begin position="1"/>
        <end position="29"/>
    </location>
</feature>
<feature type="region of interest" description="Disordered" evidence="2">
    <location>
        <begin position="37"/>
        <end position="57"/>
    </location>
</feature>
<proteinExistence type="predicted"/>
<accession>A0A8J7GTS3</accession>
<dbReference type="InterPro" id="IPR029051">
    <property type="entry name" value="DUF4352"/>
</dbReference>
<keyword evidence="1 3" id="KW-0732">Signal</keyword>
<dbReference type="Gene3D" id="2.60.40.1240">
    <property type="match status" value="1"/>
</dbReference>
<feature type="chain" id="PRO_5035200996" description="DUF4352 domain-containing protein" evidence="3">
    <location>
        <begin position="30"/>
        <end position="183"/>
    </location>
</feature>
<reference evidence="5" key="1">
    <citation type="submission" date="2020-11" db="EMBL/GenBank/DDBJ databases">
        <title>Sequencing the genomes of 1000 actinobacteria strains.</title>
        <authorList>
            <person name="Klenk H.-P."/>
        </authorList>
    </citation>
    <scope>NUCLEOTIDE SEQUENCE</scope>
    <source>
        <strain evidence="5">DSM 45356</strain>
    </source>
</reference>
<protein>
    <recommendedName>
        <fullName evidence="4">DUF4352 domain-containing protein</fullName>
    </recommendedName>
</protein>
<dbReference type="Proteomes" id="UP000622552">
    <property type="component" value="Unassembled WGS sequence"/>
</dbReference>
<gene>
    <name evidence="5" type="ORF">IW245_004432</name>
</gene>
<evidence type="ECO:0000256" key="2">
    <source>
        <dbReference type="SAM" id="MobiDB-lite"/>
    </source>
</evidence>
<sequence>MTAPRMGHLAVLCCIAALGTGFVATVATAETPHEGSAVAAPAATKAPAPPPPSIGTPVRDGKFEFVVKKVECGVDQVGGDYLNKSAQGQFCLVTLSVKNIGNKPQTMSDSNQKGFGANNARYSPDSTASLYANPDSAQVWYTEINPGNEVTGLIVFDIPKDGQLLSLELHDSLFSGGVKVKLQ</sequence>
<evidence type="ECO:0000259" key="4">
    <source>
        <dbReference type="Pfam" id="PF11611"/>
    </source>
</evidence>
<organism evidence="5 6">
    <name type="scientific">Longispora fulva</name>
    <dbReference type="NCBI Taxonomy" id="619741"/>
    <lineage>
        <taxon>Bacteria</taxon>
        <taxon>Bacillati</taxon>
        <taxon>Actinomycetota</taxon>
        <taxon>Actinomycetes</taxon>
        <taxon>Micromonosporales</taxon>
        <taxon>Micromonosporaceae</taxon>
        <taxon>Longispora</taxon>
    </lineage>
</organism>
<dbReference type="Pfam" id="PF11611">
    <property type="entry name" value="DUF4352"/>
    <property type="match status" value="1"/>
</dbReference>
<feature type="domain" description="DUF4352" evidence="4">
    <location>
        <begin position="54"/>
        <end position="177"/>
    </location>
</feature>
<name>A0A8J7GTS3_9ACTN</name>
<comment type="caution">
    <text evidence="5">The sequence shown here is derived from an EMBL/GenBank/DDBJ whole genome shotgun (WGS) entry which is preliminary data.</text>
</comment>
<dbReference type="AlphaFoldDB" id="A0A8J7GTS3"/>
<keyword evidence="6" id="KW-1185">Reference proteome</keyword>